<dbReference type="EMBL" id="CM042021">
    <property type="protein sequence ID" value="KAI3818365.1"/>
    <property type="molecule type" value="Genomic_DNA"/>
</dbReference>
<proteinExistence type="predicted"/>
<reference evidence="2" key="1">
    <citation type="journal article" date="2022" name="Mol. Ecol. Resour.">
        <title>The genomes of chicory, endive, great burdock and yacon provide insights into Asteraceae palaeo-polyploidization history and plant inulin production.</title>
        <authorList>
            <person name="Fan W."/>
            <person name="Wang S."/>
            <person name="Wang H."/>
            <person name="Wang A."/>
            <person name="Jiang F."/>
            <person name="Liu H."/>
            <person name="Zhao H."/>
            <person name="Xu D."/>
            <person name="Zhang Y."/>
        </authorList>
    </citation>
    <scope>NUCLEOTIDE SEQUENCE [LARGE SCALE GENOMIC DNA]</scope>
    <source>
        <strain evidence="2">cv. Yunnan</strain>
    </source>
</reference>
<dbReference type="Proteomes" id="UP001056120">
    <property type="component" value="Linkage Group LG04"/>
</dbReference>
<comment type="caution">
    <text evidence="1">The sequence shown here is derived from an EMBL/GenBank/DDBJ whole genome shotgun (WGS) entry which is preliminary data.</text>
</comment>
<accession>A0ACB9JF52</accession>
<name>A0ACB9JF52_9ASTR</name>
<sequence>MSLHSSPHTWSILPHAKNLSGTWNIVARLENSLTNIGLHLGNLTKGVVGNALDNDKGCLLGTRYEMNNQSVQWKWRWKRPPNGPIEMAEFSDLSNLISQVTFCDFVDKWDWPKEASGKFSVESTTCALCRDAQETVDHKFIACEVASRIWQLSANLCFFDPVDTKT</sequence>
<evidence type="ECO:0000313" key="1">
    <source>
        <dbReference type="EMBL" id="KAI3818365.1"/>
    </source>
</evidence>
<organism evidence="1 2">
    <name type="scientific">Smallanthus sonchifolius</name>
    <dbReference type="NCBI Taxonomy" id="185202"/>
    <lineage>
        <taxon>Eukaryota</taxon>
        <taxon>Viridiplantae</taxon>
        <taxon>Streptophyta</taxon>
        <taxon>Embryophyta</taxon>
        <taxon>Tracheophyta</taxon>
        <taxon>Spermatophyta</taxon>
        <taxon>Magnoliopsida</taxon>
        <taxon>eudicotyledons</taxon>
        <taxon>Gunneridae</taxon>
        <taxon>Pentapetalae</taxon>
        <taxon>asterids</taxon>
        <taxon>campanulids</taxon>
        <taxon>Asterales</taxon>
        <taxon>Asteraceae</taxon>
        <taxon>Asteroideae</taxon>
        <taxon>Heliantheae alliance</taxon>
        <taxon>Millerieae</taxon>
        <taxon>Smallanthus</taxon>
    </lineage>
</organism>
<gene>
    <name evidence="1" type="ORF">L1987_12170</name>
</gene>
<evidence type="ECO:0000313" key="2">
    <source>
        <dbReference type="Proteomes" id="UP001056120"/>
    </source>
</evidence>
<protein>
    <submittedName>
        <fullName evidence="1">Uncharacterized protein</fullName>
    </submittedName>
</protein>
<reference evidence="1 2" key="2">
    <citation type="journal article" date="2022" name="Mol. Ecol. Resour.">
        <title>The genomes of chicory, endive, great burdock and yacon provide insights into Asteraceae paleo-polyploidization history and plant inulin production.</title>
        <authorList>
            <person name="Fan W."/>
            <person name="Wang S."/>
            <person name="Wang H."/>
            <person name="Wang A."/>
            <person name="Jiang F."/>
            <person name="Liu H."/>
            <person name="Zhao H."/>
            <person name="Xu D."/>
            <person name="Zhang Y."/>
        </authorList>
    </citation>
    <scope>NUCLEOTIDE SEQUENCE [LARGE SCALE GENOMIC DNA]</scope>
    <source>
        <strain evidence="2">cv. Yunnan</strain>
        <tissue evidence="1">Leaves</tissue>
    </source>
</reference>
<keyword evidence="2" id="KW-1185">Reference proteome</keyword>